<feature type="domain" description="Major facilitator superfamily (MFS) profile" evidence="6">
    <location>
        <begin position="1"/>
        <end position="152"/>
    </location>
</feature>
<evidence type="ECO:0000256" key="5">
    <source>
        <dbReference type="SAM" id="Phobius"/>
    </source>
</evidence>
<dbReference type="InterPro" id="IPR011701">
    <property type="entry name" value="MFS"/>
</dbReference>
<feature type="non-terminal residue" evidence="7">
    <location>
        <position position="152"/>
    </location>
</feature>
<evidence type="ECO:0000256" key="1">
    <source>
        <dbReference type="ARBA" id="ARBA00004141"/>
    </source>
</evidence>
<accession>A0A383A001</accession>
<evidence type="ECO:0000259" key="6">
    <source>
        <dbReference type="PROSITE" id="PS50850"/>
    </source>
</evidence>
<dbReference type="Pfam" id="PF07690">
    <property type="entry name" value="MFS_1"/>
    <property type="match status" value="1"/>
</dbReference>
<dbReference type="PROSITE" id="PS50850">
    <property type="entry name" value="MFS"/>
    <property type="match status" value="1"/>
</dbReference>
<dbReference type="GO" id="GO:0046943">
    <property type="term" value="F:carboxylic acid transmembrane transporter activity"/>
    <property type="evidence" value="ECO:0007669"/>
    <property type="project" value="TreeGrafter"/>
</dbReference>
<evidence type="ECO:0000256" key="2">
    <source>
        <dbReference type="ARBA" id="ARBA00022692"/>
    </source>
</evidence>
<keyword evidence="4 5" id="KW-0472">Membrane</keyword>
<keyword evidence="2 5" id="KW-0812">Transmembrane</keyword>
<evidence type="ECO:0000256" key="3">
    <source>
        <dbReference type="ARBA" id="ARBA00022989"/>
    </source>
</evidence>
<dbReference type="EMBL" id="UINC01187913">
    <property type="protein sequence ID" value="SVE00880.1"/>
    <property type="molecule type" value="Genomic_DNA"/>
</dbReference>
<comment type="subcellular location">
    <subcellularLocation>
        <location evidence="1">Membrane</location>
        <topology evidence="1">Multi-pass membrane protein</topology>
    </subcellularLocation>
</comment>
<protein>
    <recommendedName>
        <fullName evidence="6">Major facilitator superfamily (MFS) profile domain-containing protein</fullName>
    </recommendedName>
</protein>
<feature type="transmembrane region" description="Helical" evidence="5">
    <location>
        <begin position="52"/>
        <end position="70"/>
    </location>
</feature>
<evidence type="ECO:0000256" key="4">
    <source>
        <dbReference type="ARBA" id="ARBA00023136"/>
    </source>
</evidence>
<organism evidence="7">
    <name type="scientific">marine metagenome</name>
    <dbReference type="NCBI Taxonomy" id="408172"/>
    <lineage>
        <taxon>unclassified sequences</taxon>
        <taxon>metagenomes</taxon>
        <taxon>ecological metagenomes</taxon>
    </lineage>
</organism>
<dbReference type="InterPro" id="IPR020846">
    <property type="entry name" value="MFS_dom"/>
</dbReference>
<evidence type="ECO:0000313" key="7">
    <source>
        <dbReference type="EMBL" id="SVE00880.1"/>
    </source>
</evidence>
<feature type="transmembrane region" description="Helical" evidence="5">
    <location>
        <begin position="25"/>
        <end position="45"/>
    </location>
</feature>
<keyword evidence="3 5" id="KW-1133">Transmembrane helix</keyword>
<dbReference type="PANTHER" id="PTHR23508:SF10">
    <property type="entry name" value="CARBOXYLIC ACID TRANSPORTER PROTEIN HOMOLOG"/>
    <property type="match status" value="1"/>
</dbReference>
<dbReference type="GO" id="GO:0005886">
    <property type="term" value="C:plasma membrane"/>
    <property type="evidence" value="ECO:0007669"/>
    <property type="project" value="TreeGrafter"/>
</dbReference>
<sequence>MLNDLLSGVQDPEAKAAAVKKWGDWFLAAFLLGGTAGGLLFGSLADRYGRRPVMIATILTYSIFAGLTYFVTELWQVATLRFFVAMGVGGEWAVAASLVAEVFPKHARTHASGIFHASSVVGTWMAAIAGIAVGTQWRLAYLIGIIPALLVV</sequence>
<dbReference type="SUPFAM" id="SSF103473">
    <property type="entry name" value="MFS general substrate transporter"/>
    <property type="match status" value="1"/>
</dbReference>
<dbReference type="PANTHER" id="PTHR23508">
    <property type="entry name" value="CARBOXYLIC ACID TRANSPORTER PROTEIN HOMOLOG"/>
    <property type="match status" value="1"/>
</dbReference>
<feature type="transmembrane region" description="Helical" evidence="5">
    <location>
        <begin position="82"/>
        <end position="103"/>
    </location>
</feature>
<name>A0A383A001_9ZZZZ</name>
<proteinExistence type="predicted"/>
<dbReference type="Gene3D" id="1.20.1250.20">
    <property type="entry name" value="MFS general substrate transporter like domains"/>
    <property type="match status" value="1"/>
</dbReference>
<dbReference type="InterPro" id="IPR036259">
    <property type="entry name" value="MFS_trans_sf"/>
</dbReference>
<reference evidence="7" key="1">
    <citation type="submission" date="2018-05" db="EMBL/GenBank/DDBJ databases">
        <authorList>
            <person name="Lanie J.A."/>
            <person name="Ng W.-L."/>
            <person name="Kazmierczak K.M."/>
            <person name="Andrzejewski T.M."/>
            <person name="Davidsen T.M."/>
            <person name="Wayne K.J."/>
            <person name="Tettelin H."/>
            <person name="Glass J.I."/>
            <person name="Rusch D."/>
            <person name="Podicherti R."/>
            <person name="Tsui H.-C.T."/>
            <person name="Winkler M.E."/>
        </authorList>
    </citation>
    <scope>NUCLEOTIDE SEQUENCE</scope>
</reference>
<dbReference type="AlphaFoldDB" id="A0A383A001"/>
<gene>
    <name evidence="7" type="ORF">METZ01_LOCUS453734</name>
</gene>